<dbReference type="GO" id="GO:0009882">
    <property type="term" value="F:blue light photoreceptor activity"/>
    <property type="evidence" value="ECO:0007669"/>
    <property type="project" value="InterPro"/>
</dbReference>
<comment type="caution">
    <text evidence="2">The sequence shown here is derived from an EMBL/GenBank/DDBJ whole genome shotgun (WGS) entry which is preliminary data.</text>
</comment>
<dbReference type="AlphaFoldDB" id="A0A699Q8H1"/>
<dbReference type="Gene3D" id="3.30.70.100">
    <property type="match status" value="1"/>
</dbReference>
<sequence length="137" mass="15531">MHHIIYLSWTTGPFTDKELQQLLTCSRQRNTELAVTGILLYGNEQFLQVLEGEEEVVQGVYARIRRDARHCNVLTFANKAIGQRTFTDWAMAFQPVSSQQLEKVVGYLGAPNAPVNTAGLSYNDMHLFDLLRSFVLP</sequence>
<feature type="domain" description="BLUF" evidence="1">
    <location>
        <begin position="1"/>
        <end position="92"/>
    </location>
</feature>
<proteinExistence type="predicted"/>
<protein>
    <recommendedName>
        <fullName evidence="1">BLUF domain-containing protein</fullName>
    </recommendedName>
</protein>
<dbReference type="InterPro" id="IPR007024">
    <property type="entry name" value="BLUF_domain"/>
</dbReference>
<dbReference type="Pfam" id="PF04940">
    <property type="entry name" value="BLUF"/>
    <property type="match status" value="1"/>
</dbReference>
<dbReference type="GO" id="GO:0071949">
    <property type="term" value="F:FAD binding"/>
    <property type="evidence" value="ECO:0007669"/>
    <property type="project" value="InterPro"/>
</dbReference>
<dbReference type="EMBL" id="BKCJ010996251">
    <property type="protein sequence ID" value="GFC63030.1"/>
    <property type="molecule type" value="Genomic_DNA"/>
</dbReference>
<gene>
    <name evidence="2" type="ORF">Tci_835000</name>
</gene>
<dbReference type="SMART" id="SM01034">
    <property type="entry name" value="BLUF"/>
    <property type="match status" value="1"/>
</dbReference>
<dbReference type="InterPro" id="IPR036046">
    <property type="entry name" value="Acylphosphatase-like_dom_sf"/>
</dbReference>
<dbReference type="PROSITE" id="PS50925">
    <property type="entry name" value="BLUF"/>
    <property type="match status" value="1"/>
</dbReference>
<organism evidence="2">
    <name type="scientific">Tanacetum cinerariifolium</name>
    <name type="common">Dalmatian daisy</name>
    <name type="synonym">Chrysanthemum cinerariifolium</name>
    <dbReference type="NCBI Taxonomy" id="118510"/>
    <lineage>
        <taxon>Eukaryota</taxon>
        <taxon>Viridiplantae</taxon>
        <taxon>Streptophyta</taxon>
        <taxon>Embryophyta</taxon>
        <taxon>Tracheophyta</taxon>
        <taxon>Spermatophyta</taxon>
        <taxon>Magnoliopsida</taxon>
        <taxon>eudicotyledons</taxon>
        <taxon>Gunneridae</taxon>
        <taxon>Pentapetalae</taxon>
        <taxon>asterids</taxon>
        <taxon>campanulids</taxon>
        <taxon>Asterales</taxon>
        <taxon>Asteraceae</taxon>
        <taxon>Asteroideae</taxon>
        <taxon>Anthemideae</taxon>
        <taxon>Anthemidinae</taxon>
        <taxon>Tanacetum</taxon>
    </lineage>
</organism>
<accession>A0A699Q8H1</accession>
<dbReference type="SUPFAM" id="SSF54975">
    <property type="entry name" value="Acylphosphatase/BLUF domain-like"/>
    <property type="match status" value="1"/>
</dbReference>
<evidence type="ECO:0000259" key="1">
    <source>
        <dbReference type="PROSITE" id="PS50925"/>
    </source>
</evidence>
<reference evidence="2" key="1">
    <citation type="journal article" date="2019" name="Sci. Rep.">
        <title>Draft genome of Tanacetum cinerariifolium, the natural source of mosquito coil.</title>
        <authorList>
            <person name="Yamashiro T."/>
            <person name="Shiraishi A."/>
            <person name="Satake H."/>
            <person name="Nakayama K."/>
        </authorList>
    </citation>
    <scope>NUCLEOTIDE SEQUENCE</scope>
</reference>
<name>A0A699Q8H1_TANCI</name>
<evidence type="ECO:0000313" key="2">
    <source>
        <dbReference type="EMBL" id="GFC63030.1"/>
    </source>
</evidence>